<dbReference type="EMBL" id="JAJEPW010000001">
    <property type="protein sequence ID" value="MCC2127925.1"/>
    <property type="molecule type" value="Genomic_DNA"/>
</dbReference>
<evidence type="ECO:0000313" key="3">
    <source>
        <dbReference type="Proteomes" id="UP001199319"/>
    </source>
</evidence>
<evidence type="ECO:0000313" key="2">
    <source>
        <dbReference type="EMBL" id="MCC2127925.1"/>
    </source>
</evidence>
<comment type="caution">
    <text evidence="2">The sequence shown here is derived from an EMBL/GenBank/DDBJ whole genome shotgun (WGS) entry which is preliminary data.</text>
</comment>
<organism evidence="2 3">
    <name type="scientific">Brotocaccenecus cirricatena</name>
    <dbReference type="NCBI Taxonomy" id="3064195"/>
    <lineage>
        <taxon>Bacteria</taxon>
        <taxon>Bacillati</taxon>
        <taxon>Bacillota</taxon>
        <taxon>Clostridia</taxon>
        <taxon>Eubacteriales</taxon>
        <taxon>Oscillospiraceae</taxon>
        <taxon>Brotocaccenecus</taxon>
    </lineage>
</organism>
<keyword evidence="3" id="KW-1185">Reference proteome</keyword>
<dbReference type="Proteomes" id="UP001199319">
    <property type="component" value="Unassembled WGS sequence"/>
</dbReference>
<evidence type="ECO:0000256" key="1">
    <source>
        <dbReference type="SAM" id="MobiDB-lite"/>
    </source>
</evidence>
<dbReference type="AlphaFoldDB" id="A0AAE3DD14"/>
<accession>A0AAE3DD14</accession>
<reference evidence="2" key="1">
    <citation type="submission" date="2021-10" db="EMBL/GenBank/DDBJ databases">
        <title>Anaerobic single-cell dispensing facilitates the cultivation of human gut bacteria.</title>
        <authorList>
            <person name="Afrizal A."/>
        </authorList>
    </citation>
    <scope>NUCLEOTIDE SEQUENCE</scope>
    <source>
        <strain evidence="2">CLA-AA-H272</strain>
    </source>
</reference>
<feature type="region of interest" description="Disordered" evidence="1">
    <location>
        <begin position="1"/>
        <end position="23"/>
    </location>
</feature>
<dbReference type="RefSeq" id="WP_302927480.1">
    <property type="nucleotide sequence ID" value="NZ_JAJEPW010000001.1"/>
</dbReference>
<name>A0AAE3DD14_9FIRM</name>
<proteinExistence type="predicted"/>
<gene>
    <name evidence="2" type="ORF">LKD37_00050</name>
</gene>
<protein>
    <submittedName>
        <fullName evidence="2">Uncharacterized protein</fullName>
    </submittedName>
</protein>
<sequence length="54" mass="6382">MKNVDSHPCKTGPGGIYYNREKRRKERDTMTNIFMKGDLDDMIFEGSDWQPSER</sequence>